<protein>
    <submittedName>
        <fullName evidence="2">AMP-binding protein</fullName>
    </submittedName>
</protein>
<accession>A0ABS7G5W5</accession>
<dbReference type="InterPro" id="IPR000873">
    <property type="entry name" value="AMP-dep_synth/lig_dom"/>
</dbReference>
<organism evidence="2 3">
    <name type="scientific">Chitinophaga rhizophila</name>
    <dbReference type="NCBI Taxonomy" id="2866212"/>
    <lineage>
        <taxon>Bacteria</taxon>
        <taxon>Pseudomonadati</taxon>
        <taxon>Bacteroidota</taxon>
        <taxon>Chitinophagia</taxon>
        <taxon>Chitinophagales</taxon>
        <taxon>Chitinophagaceae</taxon>
        <taxon>Chitinophaga</taxon>
    </lineage>
</organism>
<dbReference type="InterPro" id="IPR029058">
    <property type="entry name" value="AB_hydrolase_fold"/>
</dbReference>
<dbReference type="EMBL" id="JAICCF010000001">
    <property type="protein sequence ID" value="MBW8683029.1"/>
    <property type="molecule type" value="Genomic_DNA"/>
</dbReference>
<name>A0ABS7G5W5_9BACT</name>
<dbReference type="SUPFAM" id="SSF53474">
    <property type="entry name" value="alpha/beta-Hydrolases"/>
    <property type="match status" value="1"/>
</dbReference>
<dbReference type="Pfam" id="PF00501">
    <property type="entry name" value="AMP-binding"/>
    <property type="match status" value="1"/>
</dbReference>
<sequence length="1320" mass="149031">MDINELIVEIESSNIEITINDSGNLNVVLSKANMKNEALINKIRANKELLIKHIQEKKAKKGISRFSITPFQEGLVSFAKNNPDSKRYIIQLTFEADQPLSFESFHKACEFLISRHEILRSTFDFDLNEQLFRTRLLPAESLVCLRINGDEEHALRNKPFQISEESLIRFCLVDDKRIVLIIHHLVADVLSVQLLLKELFSVYSSLENGTPQLEATETMQFSSYVEWVLQQDKKKAKDHWTRQLKDVAPARLENVIMPDNAIQEETYKEFNLQYTLSAGTRELLRRKHIASSTVLNFLGGLVLSAYHGGGQFVWGNTITHRYSGHPHFSSIIGPLIATVPLVYDFGQQKTLLEALTEFQQQLLEARDFSYISLNEIYDTVKSQNLFSASFSFQDITERIDPSFAGAGIRRVVEESQSISHFPLAILVSLPEDAAEFDVSYRADLFPEATIRSIADLIIDLYNKFGEICEQQLTTLDIFGAATARALIAGTTTPAASATLLDLFYSSLQQYPSRVAVEDYDNHAYTFTELDEKSNHIANLLTDQGITGNVGIHLNYSVNLVASVLGALKAGCSIVSLEHGFPIDKLNWLAVEAGISAVLLGDRERTLFGDMLHTVLPSCKIISLPEELPLAALKVPAAKPAPSDICTLYYTSGSTGTSKIIRTSHENVLNGFYWLKDHFPVNGEETFCLNIRLSFSPSIRNIFESLSQGARLLVIPEFLYHNVDKFTQFIADKGVTRISLTPSFVKVLMENEKTSLLQGVRLLELRGEAAKMADVKAIKAAMPDAVVINRYGSTEASSTSYNYEYDTEFEYYPLGKPVYNTTISIIDDHQRTKPLNVVGEILIQSRSVSLGYMHPEDNKDTFLFGTDDTRTLKTGDLGFIDGEGVLHYIGRKNRMLKLRGYRIEPSEIEYNLEQFEDVKKAEVLVVDNSQGARLVAFCQVDNPAEFSENNLKHFLKDRIPNYTIPNKIVFMKEFPRTVTGKVDQIGLQAFLKNESLQRVKEPSTITEKRTRDVFAALMPDAVIALDEDLYSMGANSIVVMRAAYKLGMEFNIKLKGAELFTYNTIEKLSAYIDEVMGNKNFKRKENYHILNQREGNEHIFFLVPPLTGTSTHQALTPFVPENMDFVVFATIAVEEYQTLGRDMETLAGFYKNTILQLSKGKSIHMAGWSFGGSLSFEIALQLEALGLKVNSLILLDPNMYRPHFDDDNKQREDYDKIIRALLIQENIDPDEFGTHKIQEQMYHANQVTKKYRPSRKYSGDISLIKPLLTSPFERNHDTPFNGLREHSTGEIHVSMTKGNHMTMATGPAKYIADMIFSKIVW</sequence>
<dbReference type="InterPro" id="IPR001242">
    <property type="entry name" value="Condensation_dom"/>
</dbReference>
<keyword evidence="3" id="KW-1185">Reference proteome</keyword>
<dbReference type="InterPro" id="IPR045851">
    <property type="entry name" value="AMP-bd_C_sf"/>
</dbReference>
<dbReference type="Gene3D" id="3.40.50.12780">
    <property type="entry name" value="N-terminal domain of ligase-like"/>
    <property type="match status" value="1"/>
</dbReference>
<dbReference type="Gene3D" id="3.30.559.10">
    <property type="entry name" value="Chloramphenicol acetyltransferase-like domain"/>
    <property type="match status" value="1"/>
</dbReference>
<dbReference type="PANTHER" id="PTHR45527:SF1">
    <property type="entry name" value="FATTY ACID SYNTHASE"/>
    <property type="match status" value="1"/>
</dbReference>
<reference evidence="2 3" key="1">
    <citation type="submission" date="2021-08" db="EMBL/GenBank/DDBJ databases">
        <title>The genome sequence of Chitinophaga sp. B61.</title>
        <authorList>
            <person name="Zhang X."/>
        </authorList>
    </citation>
    <scope>NUCLEOTIDE SEQUENCE [LARGE SCALE GENOMIC DNA]</scope>
    <source>
        <strain evidence="2 3">B61</strain>
    </source>
</reference>
<dbReference type="SUPFAM" id="SSF56801">
    <property type="entry name" value="Acetyl-CoA synthetase-like"/>
    <property type="match status" value="1"/>
</dbReference>
<dbReference type="PANTHER" id="PTHR45527">
    <property type="entry name" value="NONRIBOSOMAL PEPTIDE SYNTHETASE"/>
    <property type="match status" value="1"/>
</dbReference>
<gene>
    <name evidence="2" type="ORF">K1Y79_01665</name>
</gene>
<evidence type="ECO:0000313" key="2">
    <source>
        <dbReference type="EMBL" id="MBW8683029.1"/>
    </source>
</evidence>
<dbReference type="Pfam" id="PF00975">
    <property type="entry name" value="Thioesterase"/>
    <property type="match status" value="1"/>
</dbReference>
<proteinExistence type="predicted"/>
<dbReference type="InterPro" id="IPR036736">
    <property type="entry name" value="ACP-like_sf"/>
</dbReference>
<evidence type="ECO:0000259" key="1">
    <source>
        <dbReference type="PROSITE" id="PS50075"/>
    </source>
</evidence>
<dbReference type="Gene3D" id="3.40.50.1820">
    <property type="entry name" value="alpha/beta hydrolase"/>
    <property type="match status" value="1"/>
</dbReference>
<dbReference type="InterPro" id="IPR025110">
    <property type="entry name" value="AMP-bd_C"/>
</dbReference>
<evidence type="ECO:0000313" key="3">
    <source>
        <dbReference type="Proteomes" id="UP000812961"/>
    </source>
</evidence>
<dbReference type="Proteomes" id="UP000812961">
    <property type="component" value="Unassembled WGS sequence"/>
</dbReference>
<dbReference type="SUPFAM" id="SSF47336">
    <property type="entry name" value="ACP-like"/>
    <property type="match status" value="1"/>
</dbReference>
<dbReference type="RefSeq" id="WP_220248262.1">
    <property type="nucleotide sequence ID" value="NZ_JAICCF010000001.1"/>
</dbReference>
<dbReference type="InterPro" id="IPR001031">
    <property type="entry name" value="Thioesterase"/>
</dbReference>
<dbReference type="InterPro" id="IPR009081">
    <property type="entry name" value="PP-bd_ACP"/>
</dbReference>
<dbReference type="PROSITE" id="PS50075">
    <property type="entry name" value="CARRIER"/>
    <property type="match status" value="1"/>
</dbReference>
<dbReference type="InterPro" id="IPR020845">
    <property type="entry name" value="AMP-binding_CS"/>
</dbReference>
<dbReference type="Pfam" id="PF00550">
    <property type="entry name" value="PP-binding"/>
    <property type="match status" value="1"/>
</dbReference>
<dbReference type="Gene3D" id="3.30.559.30">
    <property type="entry name" value="Nonribosomal peptide synthetase, condensation domain"/>
    <property type="match status" value="1"/>
</dbReference>
<feature type="domain" description="Carrier" evidence="1">
    <location>
        <begin position="1000"/>
        <end position="1075"/>
    </location>
</feature>
<dbReference type="Gene3D" id="3.30.300.30">
    <property type="match status" value="1"/>
</dbReference>
<dbReference type="Pfam" id="PF00668">
    <property type="entry name" value="Condensation"/>
    <property type="match status" value="1"/>
</dbReference>
<dbReference type="Pfam" id="PF13193">
    <property type="entry name" value="AMP-binding_C"/>
    <property type="match status" value="1"/>
</dbReference>
<dbReference type="PROSITE" id="PS00455">
    <property type="entry name" value="AMP_BINDING"/>
    <property type="match status" value="1"/>
</dbReference>
<dbReference type="InterPro" id="IPR042099">
    <property type="entry name" value="ANL_N_sf"/>
</dbReference>
<dbReference type="Gene3D" id="1.10.1200.10">
    <property type="entry name" value="ACP-like"/>
    <property type="match status" value="1"/>
</dbReference>
<dbReference type="SUPFAM" id="SSF52777">
    <property type="entry name" value="CoA-dependent acyltransferases"/>
    <property type="match status" value="2"/>
</dbReference>
<dbReference type="InterPro" id="IPR023213">
    <property type="entry name" value="CAT-like_dom_sf"/>
</dbReference>
<comment type="caution">
    <text evidence="2">The sequence shown here is derived from an EMBL/GenBank/DDBJ whole genome shotgun (WGS) entry which is preliminary data.</text>
</comment>